<protein>
    <submittedName>
        <fullName evidence="4">RNA-binding protein</fullName>
    </submittedName>
</protein>
<feature type="domain" description="ASPIC/UnbV" evidence="3">
    <location>
        <begin position="533"/>
        <end position="600"/>
    </location>
</feature>
<dbReference type="EMBL" id="CP042435">
    <property type="protein sequence ID" value="QEC68471.1"/>
    <property type="molecule type" value="Genomic_DNA"/>
</dbReference>
<dbReference type="KEGG" id="pgin:FRZ67_14580"/>
<dbReference type="SUPFAM" id="SSF69318">
    <property type="entry name" value="Integrin alpha N-terminal domain"/>
    <property type="match status" value="3"/>
</dbReference>
<dbReference type="PROSITE" id="PS51257">
    <property type="entry name" value="PROKAR_LIPOPROTEIN"/>
    <property type="match status" value="1"/>
</dbReference>
<dbReference type="Pfam" id="PF13517">
    <property type="entry name" value="FG-GAP_3"/>
    <property type="match status" value="4"/>
</dbReference>
<dbReference type="InterPro" id="IPR028994">
    <property type="entry name" value="Integrin_alpha_N"/>
</dbReference>
<dbReference type="AlphaFoldDB" id="A0A5B8VC09"/>
<dbReference type="OrthoDB" id="600363at2"/>
<dbReference type="PANTHER" id="PTHR16026:SF0">
    <property type="entry name" value="CARTILAGE ACIDIC PROTEIN 1"/>
    <property type="match status" value="1"/>
</dbReference>
<sequence length="1193" mass="133050">MRVINFLICFSLIVSFSACIGNDTLFTEVSSGKSGIDFSNNIVENDTINPLDITNIYNGGGVGVGDFNNDGLEDLYFTGNIVSNKLYLNKGDFKFEDITDVAKVDGNGEWCRGVAVVDINNDGLQDIYVCATLKHEANQRKNLLYINQGNDKNNVPHFKEMAETYGLADTGQSTQAAFFDYDNDGDLDAYVVTNAVNTVKFPDNFHPVLKNGENPSTGRLYRNDWSDSLKHPFFTDVSKQAGIQTEGYGHSVNITDINQDGWKDIYVTNDFISNDLLWINNHDGTFTEELSKYFKHTSANAMGNDIVDINNDGLADVVALDMDPEDNFRKKMMLNSISYQRYQNSDRFGYNYQYVRNTLQLNQGPRVGANDSIGVPAFSDIGFFAGMAETDWSWTPLVTDFDNDGNRDIIVTNGYPKDLTDHDFISYRNQATNIASKKIILQQIPEVKLHNYAFKNNADLTFSDVTNKWGLSEPTFSNGAVYVDLDNDGDLDVVINNINSEAIVYNNSSRQKFIDSSHYLKIQFAGDSKNKNGVGAYAYVYYDHGKIQFWENTPYRGYLSSVDSRAQFGLGKTTMVDSVVIKWPNGKKQSIPNIKADQLLKVNINDAKIEYSSSHEMLAKNTLFKDFSDSVNIHYVHHEKDFVDFNIQKLLPHKFSEFDPALAAGDVDNNGLDDLIIGGSIGYSAQIFLQQSNGHFIQRALTADTGMDKKKAQDLGILLFDADKDGDPDLYIASGGYQNNHNDASYRDRFYINDGKGIFKEDTTALAKNLTSKFCVRAIDYDKDGDLDLFVAGRVDPWNYPKPVSSFIFRNDTKNGKIQFTDVTASVAKDLNNIGLVCDAVFTDFDNDGWTDIVLAGEWMPITFLKNDKGVFKNVSSASGINNQIGWWNTIAPGDFDNDGDIDYIAGNVGENSFYKASDQYPIAVYAKDFDNNGNYDAIPALYLPTSMEDQTKREFPAYGRDDLIKQMIAMRSRFQSYRTYANATMDSVLLADQRKDAIIYHANNLKSCYIRNDGNGKFTLQPLPMQAQLSMLCGMAVEDFDGDGNLDVVINGNDYGTDVSTGRYDALNGLFMKGDGKGNFVPQTILQSGIYIPGNGKALVKLRSKTGSCLLAASQNRGPLKIFKLKRDVHCIALQPNDISAVIQYRNGKTQKQECYYGSSFLSQSARFINADNTMASVIITDANGNQRKIVL</sequence>
<feature type="signal peptide" evidence="2">
    <location>
        <begin position="1"/>
        <end position="20"/>
    </location>
</feature>
<evidence type="ECO:0000313" key="4">
    <source>
        <dbReference type="EMBL" id="QEC68471.1"/>
    </source>
</evidence>
<dbReference type="Gene3D" id="2.130.10.130">
    <property type="entry name" value="Integrin alpha, N-terminal"/>
    <property type="match status" value="3"/>
</dbReference>
<dbReference type="Proteomes" id="UP000321533">
    <property type="component" value="Chromosome"/>
</dbReference>
<evidence type="ECO:0000259" key="3">
    <source>
        <dbReference type="Pfam" id="PF07593"/>
    </source>
</evidence>
<dbReference type="PANTHER" id="PTHR16026">
    <property type="entry name" value="CARTILAGE ACIDIC PROTEIN 1"/>
    <property type="match status" value="1"/>
</dbReference>
<feature type="chain" id="PRO_5023024431" evidence="2">
    <location>
        <begin position="21"/>
        <end position="1193"/>
    </location>
</feature>
<dbReference type="Pfam" id="PF07593">
    <property type="entry name" value="UnbV_ASPIC"/>
    <property type="match status" value="1"/>
</dbReference>
<gene>
    <name evidence="4" type="ORF">FRZ67_14580</name>
</gene>
<proteinExistence type="predicted"/>
<organism evidence="4 5">
    <name type="scientific">Panacibacter ginsenosidivorans</name>
    <dbReference type="NCBI Taxonomy" id="1813871"/>
    <lineage>
        <taxon>Bacteria</taxon>
        <taxon>Pseudomonadati</taxon>
        <taxon>Bacteroidota</taxon>
        <taxon>Chitinophagia</taxon>
        <taxon>Chitinophagales</taxon>
        <taxon>Chitinophagaceae</taxon>
        <taxon>Panacibacter</taxon>
    </lineage>
</organism>
<keyword evidence="1 2" id="KW-0732">Signal</keyword>
<dbReference type="RefSeq" id="WP_147190510.1">
    <property type="nucleotide sequence ID" value="NZ_CP042435.1"/>
</dbReference>
<evidence type="ECO:0000313" key="5">
    <source>
        <dbReference type="Proteomes" id="UP000321533"/>
    </source>
</evidence>
<dbReference type="InterPro" id="IPR011519">
    <property type="entry name" value="UnbV_ASPIC"/>
</dbReference>
<reference evidence="4 5" key="1">
    <citation type="journal article" date="2016" name="Int. J. Syst. Evol. Microbiol.">
        <title>Panacibacter ginsenosidivorans gen. nov., sp. nov., with ginsenoside converting activity isolated from soil of a ginseng field.</title>
        <authorList>
            <person name="Siddiqi M.Z."/>
            <person name="Muhammad Shafi S."/>
            <person name="Choi K.D."/>
            <person name="Im W.T."/>
        </authorList>
    </citation>
    <scope>NUCLEOTIDE SEQUENCE [LARGE SCALE GENOMIC DNA]</scope>
    <source>
        <strain evidence="4 5">Gsoil1550</strain>
    </source>
</reference>
<evidence type="ECO:0000256" key="2">
    <source>
        <dbReference type="SAM" id="SignalP"/>
    </source>
</evidence>
<name>A0A5B8VC09_9BACT</name>
<accession>A0A5B8VC09</accession>
<evidence type="ECO:0000256" key="1">
    <source>
        <dbReference type="ARBA" id="ARBA00022729"/>
    </source>
</evidence>
<dbReference type="InterPro" id="IPR013517">
    <property type="entry name" value="FG-GAP"/>
</dbReference>
<dbReference type="InterPro" id="IPR027039">
    <property type="entry name" value="Crtac1"/>
</dbReference>
<keyword evidence="5" id="KW-1185">Reference proteome</keyword>